<evidence type="ECO:0000313" key="3">
    <source>
        <dbReference type="EMBL" id="TFL02059.1"/>
    </source>
</evidence>
<dbReference type="Proteomes" id="UP000305067">
    <property type="component" value="Unassembled WGS sequence"/>
</dbReference>
<dbReference type="GO" id="GO:0016491">
    <property type="term" value="F:oxidoreductase activity"/>
    <property type="evidence" value="ECO:0007669"/>
    <property type="project" value="UniProtKB-KW"/>
</dbReference>
<protein>
    <recommendedName>
        <fullName evidence="5">NAD(P)-binding protein</fullName>
    </recommendedName>
</protein>
<proteinExistence type="inferred from homology"/>
<dbReference type="OrthoDB" id="5371740at2759"/>
<reference evidence="3 4" key="1">
    <citation type="journal article" date="2019" name="Nat. Ecol. Evol.">
        <title>Megaphylogeny resolves global patterns of mushroom evolution.</title>
        <authorList>
            <person name="Varga T."/>
            <person name="Krizsan K."/>
            <person name="Foldi C."/>
            <person name="Dima B."/>
            <person name="Sanchez-Garcia M."/>
            <person name="Sanchez-Ramirez S."/>
            <person name="Szollosi G.J."/>
            <person name="Szarkandi J.G."/>
            <person name="Papp V."/>
            <person name="Albert L."/>
            <person name="Andreopoulos W."/>
            <person name="Angelini C."/>
            <person name="Antonin V."/>
            <person name="Barry K.W."/>
            <person name="Bougher N.L."/>
            <person name="Buchanan P."/>
            <person name="Buyck B."/>
            <person name="Bense V."/>
            <person name="Catcheside P."/>
            <person name="Chovatia M."/>
            <person name="Cooper J."/>
            <person name="Damon W."/>
            <person name="Desjardin D."/>
            <person name="Finy P."/>
            <person name="Geml J."/>
            <person name="Haridas S."/>
            <person name="Hughes K."/>
            <person name="Justo A."/>
            <person name="Karasinski D."/>
            <person name="Kautmanova I."/>
            <person name="Kiss B."/>
            <person name="Kocsube S."/>
            <person name="Kotiranta H."/>
            <person name="LaButti K.M."/>
            <person name="Lechner B.E."/>
            <person name="Liimatainen K."/>
            <person name="Lipzen A."/>
            <person name="Lukacs Z."/>
            <person name="Mihaltcheva S."/>
            <person name="Morgado L.N."/>
            <person name="Niskanen T."/>
            <person name="Noordeloos M.E."/>
            <person name="Ohm R.A."/>
            <person name="Ortiz-Santana B."/>
            <person name="Ovrebo C."/>
            <person name="Racz N."/>
            <person name="Riley R."/>
            <person name="Savchenko A."/>
            <person name="Shiryaev A."/>
            <person name="Soop K."/>
            <person name="Spirin V."/>
            <person name="Szebenyi C."/>
            <person name="Tomsovsky M."/>
            <person name="Tulloss R.E."/>
            <person name="Uehling J."/>
            <person name="Grigoriev I.V."/>
            <person name="Vagvolgyi C."/>
            <person name="Papp T."/>
            <person name="Martin F.M."/>
            <person name="Miettinen O."/>
            <person name="Hibbett D.S."/>
            <person name="Nagy L.G."/>
        </authorList>
    </citation>
    <scope>NUCLEOTIDE SEQUENCE [LARGE SCALE GENOMIC DNA]</scope>
    <source>
        <strain evidence="3 4">CBS 309.79</strain>
    </source>
</reference>
<accession>A0A5C3QP39</accession>
<evidence type="ECO:0008006" key="5">
    <source>
        <dbReference type="Google" id="ProtNLM"/>
    </source>
</evidence>
<dbReference type="AlphaFoldDB" id="A0A5C3QP39"/>
<gene>
    <name evidence="3" type="ORF">BDV98DRAFT_592554</name>
</gene>
<dbReference type="InterPro" id="IPR036291">
    <property type="entry name" value="NAD(P)-bd_dom_sf"/>
</dbReference>
<dbReference type="SUPFAM" id="SSF51735">
    <property type="entry name" value="NAD(P)-binding Rossmann-fold domains"/>
    <property type="match status" value="1"/>
</dbReference>
<dbReference type="InterPro" id="IPR002347">
    <property type="entry name" value="SDR_fam"/>
</dbReference>
<sequence>MPYSSAKVQGSNASIDTSALAKKVAIVTGGANGLGKALHVCVGDLNVADGEKLASELPGVKFVRCDVTNWGDQVNLFKTAASMSPSGSVHHVIANAGIARKSNVQFPLHHRPRLPTSPPNLKTIEINLHGTLYTTKLALHSFMRQNGTDGPKESQEDTSLTLIGSGAAFLDCPRGPQYEATKWGARGIMHTLRRTVLPW</sequence>
<keyword evidence="2" id="KW-0560">Oxidoreductase</keyword>
<evidence type="ECO:0000256" key="1">
    <source>
        <dbReference type="ARBA" id="ARBA00006484"/>
    </source>
</evidence>
<dbReference type="PRINTS" id="PR00081">
    <property type="entry name" value="GDHRDH"/>
</dbReference>
<dbReference type="PANTHER" id="PTHR43180:SF31">
    <property type="entry name" value="CHAIN DEHYDROGENASE_REDUCTASE, PUTATIVE (AFU_ORTHOLOGUE AFUA_2G16570)-RELATED"/>
    <property type="match status" value="1"/>
</dbReference>
<evidence type="ECO:0000256" key="2">
    <source>
        <dbReference type="ARBA" id="ARBA00023002"/>
    </source>
</evidence>
<dbReference type="Pfam" id="PF00106">
    <property type="entry name" value="adh_short"/>
    <property type="match status" value="1"/>
</dbReference>
<dbReference type="STRING" id="1884261.A0A5C3QP39"/>
<organism evidence="3 4">
    <name type="scientific">Pterulicium gracile</name>
    <dbReference type="NCBI Taxonomy" id="1884261"/>
    <lineage>
        <taxon>Eukaryota</taxon>
        <taxon>Fungi</taxon>
        <taxon>Dikarya</taxon>
        <taxon>Basidiomycota</taxon>
        <taxon>Agaricomycotina</taxon>
        <taxon>Agaricomycetes</taxon>
        <taxon>Agaricomycetidae</taxon>
        <taxon>Agaricales</taxon>
        <taxon>Pleurotineae</taxon>
        <taxon>Pterulaceae</taxon>
        <taxon>Pterulicium</taxon>
    </lineage>
</organism>
<keyword evidence="4" id="KW-1185">Reference proteome</keyword>
<comment type="similarity">
    <text evidence="1">Belongs to the short-chain dehydrogenases/reductases (SDR) family.</text>
</comment>
<dbReference type="EMBL" id="ML178823">
    <property type="protein sequence ID" value="TFL02059.1"/>
    <property type="molecule type" value="Genomic_DNA"/>
</dbReference>
<dbReference type="PANTHER" id="PTHR43180">
    <property type="entry name" value="3-OXOACYL-(ACYL-CARRIER-PROTEIN) REDUCTASE (AFU_ORTHOLOGUE AFUA_6G11210)"/>
    <property type="match status" value="1"/>
</dbReference>
<evidence type="ECO:0000313" key="4">
    <source>
        <dbReference type="Proteomes" id="UP000305067"/>
    </source>
</evidence>
<dbReference type="Gene3D" id="3.40.50.720">
    <property type="entry name" value="NAD(P)-binding Rossmann-like Domain"/>
    <property type="match status" value="1"/>
</dbReference>
<name>A0A5C3QP39_9AGAR</name>